<keyword evidence="1" id="KW-0812">Transmembrane</keyword>
<organism evidence="2 3">
    <name type="scientific">Bonamia ostreae</name>
    <dbReference type="NCBI Taxonomy" id="126728"/>
    <lineage>
        <taxon>Eukaryota</taxon>
        <taxon>Sar</taxon>
        <taxon>Rhizaria</taxon>
        <taxon>Endomyxa</taxon>
        <taxon>Ascetosporea</taxon>
        <taxon>Haplosporida</taxon>
        <taxon>Bonamia</taxon>
    </lineage>
</organism>
<dbReference type="EMBL" id="JBDODL010001898">
    <property type="protein sequence ID" value="MES1921884.1"/>
    <property type="molecule type" value="Genomic_DNA"/>
</dbReference>
<evidence type="ECO:0000313" key="3">
    <source>
        <dbReference type="Proteomes" id="UP001439008"/>
    </source>
</evidence>
<protein>
    <submittedName>
        <fullName evidence="2">Uncharacterized protein</fullName>
    </submittedName>
</protein>
<feature type="transmembrane region" description="Helical" evidence="1">
    <location>
        <begin position="96"/>
        <end position="117"/>
    </location>
</feature>
<sequence>MICVCKNNQKLLKISDKNQTDLDNVKKTEKVGKMVSFGNTENKHLFEIYLENKGFLGIGYFNGKYKNIPFMKRQKFEDKIRMINAFWSTQFDIYRLFLVIPMIIFLLTFCMSFSLFLINKNLVCYSGTIFFTAATFYCFMRFFVVRFFFIK</sequence>
<feature type="non-terminal residue" evidence="2">
    <location>
        <position position="151"/>
    </location>
</feature>
<feature type="transmembrane region" description="Helical" evidence="1">
    <location>
        <begin position="129"/>
        <end position="149"/>
    </location>
</feature>
<evidence type="ECO:0000313" key="2">
    <source>
        <dbReference type="EMBL" id="MES1921884.1"/>
    </source>
</evidence>
<comment type="caution">
    <text evidence="2">The sequence shown here is derived from an EMBL/GenBank/DDBJ whole genome shotgun (WGS) entry which is preliminary data.</text>
</comment>
<name>A0ABV2AQX0_9EUKA</name>
<keyword evidence="1" id="KW-1133">Transmembrane helix</keyword>
<gene>
    <name evidence="2" type="ORF">MHBO_003415</name>
</gene>
<accession>A0ABV2AQX0</accession>
<proteinExistence type="predicted"/>
<keyword evidence="3" id="KW-1185">Reference proteome</keyword>
<keyword evidence="1" id="KW-0472">Membrane</keyword>
<reference evidence="2 3" key="1">
    <citation type="journal article" date="2024" name="BMC Biol.">
        <title>Comparative genomics of Ascetosporea gives new insight into the evolutionary basis for animal parasitism in Rhizaria.</title>
        <authorList>
            <person name="Hiltunen Thoren M."/>
            <person name="Onut-Brannstrom I."/>
            <person name="Alfjorden A."/>
            <person name="Peckova H."/>
            <person name="Swords F."/>
            <person name="Hooper C."/>
            <person name="Holzer A.S."/>
            <person name="Bass D."/>
            <person name="Burki F."/>
        </authorList>
    </citation>
    <scope>NUCLEOTIDE SEQUENCE [LARGE SCALE GENOMIC DNA]</scope>
    <source>
        <strain evidence="2">20-A016</strain>
    </source>
</reference>
<evidence type="ECO:0000256" key="1">
    <source>
        <dbReference type="SAM" id="Phobius"/>
    </source>
</evidence>
<dbReference type="Proteomes" id="UP001439008">
    <property type="component" value="Unassembled WGS sequence"/>
</dbReference>